<keyword evidence="3" id="KW-1185">Reference proteome</keyword>
<feature type="region of interest" description="Disordered" evidence="1">
    <location>
        <begin position="199"/>
        <end position="237"/>
    </location>
</feature>
<gene>
    <name evidence="2" type="ORF">BGZ95_010682</name>
</gene>
<feature type="compositionally biased region" description="Low complexity" evidence="1">
    <location>
        <begin position="201"/>
        <end position="231"/>
    </location>
</feature>
<proteinExistence type="predicted"/>
<feature type="compositionally biased region" description="Low complexity" evidence="1">
    <location>
        <begin position="133"/>
        <end position="145"/>
    </location>
</feature>
<protein>
    <submittedName>
        <fullName evidence="2">Uncharacterized protein</fullName>
    </submittedName>
</protein>
<dbReference type="AlphaFoldDB" id="A0AAD4H6Z7"/>
<sequence>MASEYPNQYKGRNGYSADRPAFYSNGSNHSLRTPPDSPDLRRLSTASPCASPRNSRLSNSHVASSIKPDPPKPRRNTQSSYISPLDQDQEVRSTGVVVNILNITNVAALVATSAAVPITPLSSEEGQGEQQDEQGAVAADNNNDAEVTPPLTTTTSSASTTTITSTISTSNTKGEETDTAAQEAAGVGVAIELSKLTSMEAKASAAATKGPPSSASSSGPSNSNIHPSNPAEPESAP</sequence>
<feature type="compositionally biased region" description="Low complexity" evidence="1">
    <location>
        <begin position="152"/>
        <end position="172"/>
    </location>
</feature>
<feature type="non-terminal residue" evidence="2">
    <location>
        <position position="237"/>
    </location>
</feature>
<dbReference type="EMBL" id="JAAAIL010000734">
    <property type="protein sequence ID" value="KAG0273518.1"/>
    <property type="molecule type" value="Genomic_DNA"/>
</dbReference>
<dbReference type="Proteomes" id="UP001194580">
    <property type="component" value="Unassembled WGS sequence"/>
</dbReference>
<evidence type="ECO:0000313" key="3">
    <source>
        <dbReference type="Proteomes" id="UP001194580"/>
    </source>
</evidence>
<organism evidence="2 3">
    <name type="scientific">Linnemannia exigua</name>
    <dbReference type="NCBI Taxonomy" id="604196"/>
    <lineage>
        <taxon>Eukaryota</taxon>
        <taxon>Fungi</taxon>
        <taxon>Fungi incertae sedis</taxon>
        <taxon>Mucoromycota</taxon>
        <taxon>Mortierellomycotina</taxon>
        <taxon>Mortierellomycetes</taxon>
        <taxon>Mortierellales</taxon>
        <taxon>Mortierellaceae</taxon>
        <taxon>Linnemannia</taxon>
    </lineage>
</organism>
<name>A0AAD4H6Z7_9FUNG</name>
<evidence type="ECO:0000256" key="1">
    <source>
        <dbReference type="SAM" id="MobiDB-lite"/>
    </source>
</evidence>
<feature type="region of interest" description="Disordered" evidence="1">
    <location>
        <begin position="122"/>
        <end position="182"/>
    </location>
</feature>
<evidence type="ECO:0000313" key="2">
    <source>
        <dbReference type="EMBL" id="KAG0273518.1"/>
    </source>
</evidence>
<reference evidence="2" key="1">
    <citation type="journal article" date="2020" name="Fungal Divers.">
        <title>Resolving the Mortierellaceae phylogeny through synthesis of multi-gene phylogenetics and phylogenomics.</title>
        <authorList>
            <person name="Vandepol N."/>
            <person name="Liber J."/>
            <person name="Desiro A."/>
            <person name="Na H."/>
            <person name="Kennedy M."/>
            <person name="Barry K."/>
            <person name="Grigoriev I.V."/>
            <person name="Miller A.N."/>
            <person name="O'Donnell K."/>
            <person name="Stajich J.E."/>
            <person name="Bonito G."/>
        </authorList>
    </citation>
    <scope>NUCLEOTIDE SEQUENCE</scope>
    <source>
        <strain evidence="2">NRRL 28262</strain>
    </source>
</reference>
<comment type="caution">
    <text evidence="2">The sequence shown here is derived from an EMBL/GenBank/DDBJ whole genome shotgun (WGS) entry which is preliminary data.</text>
</comment>
<feature type="compositionally biased region" description="Polar residues" evidence="1">
    <location>
        <begin position="44"/>
        <end position="63"/>
    </location>
</feature>
<accession>A0AAD4H6Z7</accession>
<feature type="region of interest" description="Disordered" evidence="1">
    <location>
        <begin position="1"/>
        <end position="89"/>
    </location>
</feature>